<proteinExistence type="predicted"/>
<name>A0A1Y2LTG0_EPING</name>
<evidence type="ECO:0000313" key="5">
    <source>
        <dbReference type="Proteomes" id="UP000193240"/>
    </source>
</evidence>
<feature type="domain" description="NmrA-like" evidence="3">
    <location>
        <begin position="6"/>
        <end position="242"/>
    </location>
</feature>
<dbReference type="InterPro" id="IPR051609">
    <property type="entry name" value="NmrA/Isoflavone_reductase-like"/>
</dbReference>
<dbReference type="EMBL" id="KZ107850">
    <property type="protein sequence ID" value="OSS46892.1"/>
    <property type="molecule type" value="Genomic_DNA"/>
</dbReference>
<sequence>MALPVQKIAIVGVTGTIGTYLTQALLSKNRFSITAITRTDSKAEIPSAVEVARVDYNDHSSLTEALKGHDALIITTSVFAPKDTSAKLIKAAAAAAVPWILPNEFGMSSTDETARDTIGMSKKGDRELIESLGVSSWIGITCGFWYEHSLSNGQLYGFDFDKRSVAFFDDGTQKLNTSTWEQVGRATAAVLSLPADKLSTYRNRMVYVSSFAVSQKEMFESLKRVTGTSDNEWHVTFEPAKQRYRDACESLEKGERIAFGRKLYTRYFYEDAGLFEKSHGLDNENLGLPEESLDVATAHAVKLAKDGYWAKYGQH</sequence>
<gene>
    <name evidence="4" type="ORF">B5807_09009</name>
</gene>
<protein>
    <recommendedName>
        <fullName evidence="3">NmrA-like domain-containing protein</fullName>
    </recommendedName>
</protein>
<accession>A0A1Y2LTG0</accession>
<dbReference type="Proteomes" id="UP000193240">
    <property type="component" value="Unassembled WGS sequence"/>
</dbReference>
<dbReference type="AlphaFoldDB" id="A0A1Y2LTG0"/>
<evidence type="ECO:0000259" key="3">
    <source>
        <dbReference type="Pfam" id="PF05368"/>
    </source>
</evidence>
<dbReference type="PANTHER" id="PTHR47706:SF7">
    <property type="entry name" value="CIPA-LIKE, PUTATIVE (AFU_ORTHOLOGUE AFUA_1G01630)-RELATED"/>
    <property type="match status" value="1"/>
</dbReference>
<dbReference type="InterPro" id="IPR036291">
    <property type="entry name" value="NAD(P)-bd_dom_sf"/>
</dbReference>
<keyword evidence="2" id="KW-0560">Oxidoreductase</keyword>
<dbReference type="PANTHER" id="PTHR47706">
    <property type="entry name" value="NMRA-LIKE FAMILY PROTEIN"/>
    <property type="match status" value="1"/>
</dbReference>
<dbReference type="Gene3D" id="3.40.50.720">
    <property type="entry name" value="NAD(P)-binding Rossmann-like Domain"/>
    <property type="match status" value="1"/>
</dbReference>
<dbReference type="InParanoid" id="A0A1Y2LTG0"/>
<dbReference type="GO" id="GO:0016491">
    <property type="term" value="F:oxidoreductase activity"/>
    <property type="evidence" value="ECO:0007669"/>
    <property type="project" value="UniProtKB-KW"/>
</dbReference>
<evidence type="ECO:0000256" key="2">
    <source>
        <dbReference type="ARBA" id="ARBA00023002"/>
    </source>
</evidence>
<dbReference type="STRING" id="105696.A0A1Y2LTG0"/>
<reference evidence="4 5" key="1">
    <citation type="journal article" date="2017" name="Genome Announc.">
        <title>Genome sequence of the saprophytic ascomycete Epicoccum nigrum ICMP 19927 strain isolated from New Zealand.</title>
        <authorList>
            <person name="Fokin M."/>
            <person name="Fleetwood D."/>
            <person name="Weir B.S."/>
            <person name="Villas-Boas S.G."/>
        </authorList>
    </citation>
    <scope>NUCLEOTIDE SEQUENCE [LARGE SCALE GENOMIC DNA]</scope>
    <source>
        <strain evidence="4 5">ICMP 19927</strain>
    </source>
</reference>
<keyword evidence="1" id="KW-0521">NADP</keyword>
<dbReference type="InterPro" id="IPR008030">
    <property type="entry name" value="NmrA-like"/>
</dbReference>
<dbReference type="Pfam" id="PF05368">
    <property type="entry name" value="NmrA"/>
    <property type="match status" value="1"/>
</dbReference>
<organism evidence="4 5">
    <name type="scientific">Epicoccum nigrum</name>
    <name type="common">Soil fungus</name>
    <name type="synonym">Epicoccum purpurascens</name>
    <dbReference type="NCBI Taxonomy" id="105696"/>
    <lineage>
        <taxon>Eukaryota</taxon>
        <taxon>Fungi</taxon>
        <taxon>Dikarya</taxon>
        <taxon>Ascomycota</taxon>
        <taxon>Pezizomycotina</taxon>
        <taxon>Dothideomycetes</taxon>
        <taxon>Pleosporomycetidae</taxon>
        <taxon>Pleosporales</taxon>
        <taxon>Pleosporineae</taxon>
        <taxon>Didymellaceae</taxon>
        <taxon>Epicoccum</taxon>
    </lineage>
</organism>
<evidence type="ECO:0000256" key="1">
    <source>
        <dbReference type="ARBA" id="ARBA00022857"/>
    </source>
</evidence>
<dbReference type="SUPFAM" id="SSF51735">
    <property type="entry name" value="NAD(P)-binding Rossmann-fold domains"/>
    <property type="match status" value="1"/>
</dbReference>
<keyword evidence="5" id="KW-1185">Reference proteome</keyword>
<dbReference type="OMA" id="LNQREMF"/>
<evidence type="ECO:0000313" key="4">
    <source>
        <dbReference type="EMBL" id="OSS46892.1"/>
    </source>
</evidence>
<dbReference type="Gene3D" id="3.90.25.10">
    <property type="entry name" value="UDP-galactose 4-epimerase, domain 1"/>
    <property type="match status" value="1"/>
</dbReference>